<feature type="domain" description="RRM" evidence="12">
    <location>
        <begin position="19"/>
        <end position="98"/>
    </location>
</feature>
<keyword evidence="4" id="KW-0747">Spliceosome</keyword>
<evidence type="ECO:0000256" key="9">
    <source>
        <dbReference type="ARBA" id="ARBA00023274"/>
    </source>
</evidence>
<dbReference type="GO" id="GO:0003723">
    <property type="term" value="F:RNA binding"/>
    <property type="evidence" value="ECO:0007669"/>
    <property type="project" value="UniProtKB-UniRule"/>
</dbReference>
<dbReference type="RefSeq" id="XP_025351085.1">
    <property type="nucleotide sequence ID" value="XM_025491385.1"/>
</dbReference>
<protein>
    <recommendedName>
        <fullName evidence="12">RRM domain-containing protein</fullName>
    </recommendedName>
</protein>
<dbReference type="GO" id="GO:0030532">
    <property type="term" value="C:small nuclear ribonucleoprotein complex"/>
    <property type="evidence" value="ECO:0007669"/>
    <property type="project" value="UniProtKB-ARBA"/>
</dbReference>
<evidence type="ECO:0000256" key="11">
    <source>
        <dbReference type="SAM" id="MobiDB-lite"/>
    </source>
</evidence>
<dbReference type="InterPro" id="IPR035979">
    <property type="entry name" value="RBD_domain_sf"/>
</dbReference>
<evidence type="ECO:0000256" key="2">
    <source>
        <dbReference type="ARBA" id="ARBA00007243"/>
    </source>
</evidence>
<evidence type="ECO:0000256" key="8">
    <source>
        <dbReference type="ARBA" id="ARBA00023242"/>
    </source>
</evidence>
<dbReference type="SMART" id="SM00360">
    <property type="entry name" value="RRM"/>
    <property type="match status" value="2"/>
</dbReference>
<keyword evidence="5" id="KW-0677">Repeat</keyword>
<dbReference type="PROSITE" id="PS50102">
    <property type="entry name" value="RRM"/>
    <property type="match status" value="2"/>
</dbReference>
<evidence type="ECO:0000256" key="10">
    <source>
        <dbReference type="PROSITE-ProRule" id="PRU00176"/>
    </source>
</evidence>
<keyword evidence="9" id="KW-0687">Ribonucleoprotein</keyword>
<comment type="similarity">
    <text evidence="2">Belongs to the RRM U1 A/B'' family.</text>
</comment>
<dbReference type="AlphaFoldDB" id="A0A316UL21"/>
<organism evidence="13 14">
    <name type="scientific">Pseudomicrostroma glucosiphilum</name>
    <dbReference type="NCBI Taxonomy" id="1684307"/>
    <lineage>
        <taxon>Eukaryota</taxon>
        <taxon>Fungi</taxon>
        <taxon>Dikarya</taxon>
        <taxon>Basidiomycota</taxon>
        <taxon>Ustilaginomycotina</taxon>
        <taxon>Exobasidiomycetes</taxon>
        <taxon>Microstromatales</taxon>
        <taxon>Microstromatales incertae sedis</taxon>
        <taxon>Pseudomicrostroma</taxon>
    </lineage>
</organism>
<dbReference type="FunFam" id="3.30.70.330:FF:000029">
    <property type="entry name" value="U2 small nuclear ribonucleoprotein B"/>
    <property type="match status" value="1"/>
</dbReference>
<gene>
    <name evidence="13" type="ORF">BCV69DRAFT_279828</name>
</gene>
<accession>A0A316UL21</accession>
<dbReference type="CDD" id="cd12247">
    <property type="entry name" value="RRM2_U1A_like"/>
    <property type="match status" value="1"/>
</dbReference>
<dbReference type="Gene3D" id="3.30.70.330">
    <property type="match status" value="2"/>
</dbReference>
<feature type="domain" description="RRM" evidence="12">
    <location>
        <begin position="189"/>
        <end position="273"/>
    </location>
</feature>
<evidence type="ECO:0000313" key="13">
    <source>
        <dbReference type="EMBL" id="PWN23925.1"/>
    </source>
</evidence>
<dbReference type="OrthoDB" id="266020at2759"/>
<reference evidence="13 14" key="1">
    <citation type="journal article" date="2018" name="Mol. Biol. Evol.">
        <title>Broad Genomic Sampling Reveals a Smut Pathogenic Ancestry of the Fungal Clade Ustilaginomycotina.</title>
        <authorList>
            <person name="Kijpornyongpan T."/>
            <person name="Mondo S.J."/>
            <person name="Barry K."/>
            <person name="Sandor L."/>
            <person name="Lee J."/>
            <person name="Lipzen A."/>
            <person name="Pangilinan J."/>
            <person name="LaButti K."/>
            <person name="Hainaut M."/>
            <person name="Henrissat B."/>
            <person name="Grigoriev I.V."/>
            <person name="Spatafora J.W."/>
            <person name="Aime M.C."/>
        </authorList>
    </citation>
    <scope>NUCLEOTIDE SEQUENCE [LARGE SCALE GENOMIC DNA]</scope>
    <source>
        <strain evidence="13 14">MCA 4718</strain>
    </source>
</reference>
<dbReference type="PANTHER" id="PTHR10501">
    <property type="entry name" value="U1 SMALL NUCLEAR RIBONUCLEOPROTEIN A/U2 SMALL NUCLEAR RIBONUCLEOPROTEIN B"/>
    <property type="match status" value="1"/>
</dbReference>
<evidence type="ECO:0000256" key="6">
    <source>
        <dbReference type="ARBA" id="ARBA00022884"/>
    </source>
</evidence>
<feature type="region of interest" description="Disordered" evidence="11">
    <location>
        <begin position="141"/>
        <end position="173"/>
    </location>
</feature>
<evidence type="ECO:0000256" key="7">
    <source>
        <dbReference type="ARBA" id="ARBA00023187"/>
    </source>
</evidence>
<keyword evidence="8" id="KW-0539">Nucleus</keyword>
<dbReference type="GeneID" id="37013119"/>
<dbReference type="Pfam" id="PF00076">
    <property type="entry name" value="RRM_1"/>
    <property type="match status" value="2"/>
</dbReference>
<dbReference type="Proteomes" id="UP000245942">
    <property type="component" value="Unassembled WGS sequence"/>
</dbReference>
<name>A0A316UL21_9BASI</name>
<dbReference type="GO" id="GO:0006397">
    <property type="term" value="P:mRNA processing"/>
    <property type="evidence" value="ECO:0007669"/>
    <property type="project" value="UniProtKB-KW"/>
</dbReference>
<dbReference type="InterPro" id="IPR012677">
    <property type="entry name" value="Nucleotide-bd_a/b_plait_sf"/>
</dbReference>
<proteinExistence type="inferred from homology"/>
<dbReference type="EMBL" id="KZ819321">
    <property type="protein sequence ID" value="PWN23925.1"/>
    <property type="molecule type" value="Genomic_DNA"/>
</dbReference>
<comment type="subcellular location">
    <subcellularLocation>
        <location evidence="1">Nucleus</location>
    </subcellularLocation>
</comment>
<dbReference type="SUPFAM" id="SSF54928">
    <property type="entry name" value="RNA-binding domain, RBD"/>
    <property type="match status" value="1"/>
</dbReference>
<dbReference type="InterPro" id="IPR000504">
    <property type="entry name" value="RRM_dom"/>
</dbReference>
<evidence type="ECO:0000256" key="4">
    <source>
        <dbReference type="ARBA" id="ARBA00022728"/>
    </source>
</evidence>
<dbReference type="GO" id="GO:0005681">
    <property type="term" value="C:spliceosomal complex"/>
    <property type="evidence" value="ECO:0007669"/>
    <property type="project" value="UniProtKB-KW"/>
</dbReference>
<evidence type="ECO:0000256" key="5">
    <source>
        <dbReference type="ARBA" id="ARBA00022737"/>
    </source>
</evidence>
<keyword evidence="6 10" id="KW-0694">RNA-binding</keyword>
<keyword evidence="14" id="KW-1185">Reference proteome</keyword>
<evidence type="ECO:0000256" key="1">
    <source>
        <dbReference type="ARBA" id="ARBA00004123"/>
    </source>
</evidence>
<evidence type="ECO:0000256" key="3">
    <source>
        <dbReference type="ARBA" id="ARBA00022664"/>
    </source>
</evidence>
<dbReference type="FunFam" id="3.30.70.330:FF:000039">
    <property type="entry name" value="U1 small nuclear ribonucleoprotein A"/>
    <property type="match status" value="1"/>
</dbReference>
<dbReference type="GO" id="GO:0008380">
    <property type="term" value="P:RNA splicing"/>
    <property type="evidence" value="ECO:0007669"/>
    <property type="project" value="UniProtKB-KW"/>
</dbReference>
<keyword evidence="7" id="KW-0508">mRNA splicing</keyword>
<dbReference type="STRING" id="1684307.A0A316UL21"/>
<evidence type="ECO:0000259" key="12">
    <source>
        <dbReference type="PROSITE" id="PS50102"/>
    </source>
</evidence>
<dbReference type="CDD" id="cd12246">
    <property type="entry name" value="RRM1_U1A_like"/>
    <property type="match status" value="1"/>
</dbReference>
<evidence type="ECO:0000313" key="14">
    <source>
        <dbReference type="Proteomes" id="UP000245942"/>
    </source>
</evidence>
<keyword evidence="3" id="KW-0507">mRNA processing</keyword>
<sequence length="273" mass="29071">MATAVSSAGPSSAPASSSSTIYINNLNEKVKLSILKTSLHSLFSTYGQVLSITAHSNIRLRGQAFVAFSDGEIAGKAAKEVNGFPLYGKAMQCALAKTPSDSVVLKRTPRNSPAFKEHKSTRRARKAEISAALAAQKQGVPAGIAGGKRKRDGEADGQEGAAGLVDGAQPPPVKRAIPQLPDEYLPPNPLLFIQNLPEDNSATREELETLFVDFEGLQDVRMIPGKAIAFVEFASAELASRAREGLNGRKVGTQVREEAGEEVKGMRITFARV</sequence>